<sequence length="57" mass="6486">MRSFIVMLVFWVQFAIDCGHDIANCNITRMSMHPVNCDRCENVLKSISVAMQLPALD</sequence>
<keyword evidence="2" id="KW-1185">Reference proteome</keyword>
<dbReference type="EMBL" id="CP036276">
    <property type="protein sequence ID" value="QDU44803.1"/>
    <property type="molecule type" value="Genomic_DNA"/>
</dbReference>
<reference evidence="1 2" key="1">
    <citation type="submission" date="2019-02" db="EMBL/GenBank/DDBJ databases">
        <title>Deep-cultivation of Planctomycetes and their phenomic and genomic characterization uncovers novel biology.</title>
        <authorList>
            <person name="Wiegand S."/>
            <person name="Jogler M."/>
            <person name="Boedeker C."/>
            <person name="Pinto D."/>
            <person name="Vollmers J."/>
            <person name="Rivas-Marin E."/>
            <person name="Kohn T."/>
            <person name="Peeters S.H."/>
            <person name="Heuer A."/>
            <person name="Rast P."/>
            <person name="Oberbeckmann S."/>
            <person name="Bunk B."/>
            <person name="Jeske O."/>
            <person name="Meyerdierks A."/>
            <person name="Storesund J.E."/>
            <person name="Kallscheuer N."/>
            <person name="Luecker S."/>
            <person name="Lage O.M."/>
            <person name="Pohl T."/>
            <person name="Merkel B.J."/>
            <person name="Hornburger P."/>
            <person name="Mueller R.-W."/>
            <person name="Bruemmer F."/>
            <person name="Labrenz M."/>
            <person name="Spormann A.M."/>
            <person name="Op den Camp H."/>
            <person name="Overmann J."/>
            <person name="Amann R."/>
            <person name="Jetten M.S.M."/>
            <person name="Mascher T."/>
            <person name="Medema M.H."/>
            <person name="Devos D.P."/>
            <person name="Kaster A.-K."/>
            <person name="Ovreas L."/>
            <person name="Rohde M."/>
            <person name="Galperin M.Y."/>
            <person name="Jogler C."/>
        </authorList>
    </citation>
    <scope>NUCLEOTIDE SEQUENCE [LARGE SCALE GENOMIC DNA]</scope>
    <source>
        <strain evidence="1 2">Mal52</strain>
    </source>
</reference>
<protein>
    <submittedName>
        <fullName evidence="1">Uncharacterized protein</fullName>
    </submittedName>
</protein>
<dbReference type="Proteomes" id="UP000319383">
    <property type="component" value="Chromosome"/>
</dbReference>
<dbReference type="AlphaFoldDB" id="A0A517ZQU4"/>
<evidence type="ECO:0000313" key="2">
    <source>
        <dbReference type="Proteomes" id="UP000319383"/>
    </source>
</evidence>
<organism evidence="1 2">
    <name type="scientific">Symmachiella dynata</name>
    <dbReference type="NCBI Taxonomy" id="2527995"/>
    <lineage>
        <taxon>Bacteria</taxon>
        <taxon>Pseudomonadati</taxon>
        <taxon>Planctomycetota</taxon>
        <taxon>Planctomycetia</taxon>
        <taxon>Planctomycetales</taxon>
        <taxon>Planctomycetaceae</taxon>
        <taxon>Symmachiella</taxon>
    </lineage>
</organism>
<dbReference type="KEGG" id="sdyn:Mal52_32890"/>
<proteinExistence type="predicted"/>
<evidence type="ECO:0000313" key="1">
    <source>
        <dbReference type="EMBL" id="QDU44803.1"/>
    </source>
</evidence>
<accession>A0A517ZQU4</accession>
<gene>
    <name evidence="1" type="ORF">Mal52_32890</name>
</gene>
<name>A0A517ZQU4_9PLAN</name>